<comment type="similarity">
    <text evidence="1">Belongs to the aldo/keto reductase family.</text>
</comment>
<dbReference type="PANTHER" id="PTHR43827:SF13">
    <property type="entry name" value="ALDO_KETO REDUCTASE FAMILY PROTEIN"/>
    <property type="match status" value="1"/>
</dbReference>
<evidence type="ECO:0000256" key="5">
    <source>
        <dbReference type="PIRSR" id="PIRSR000097-3"/>
    </source>
</evidence>
<protein>
    <recommendedName>
        <fullName evidence="6">NADP-dependent oxidoreductase domain-containing protein</fullName>
    </recommendedName>
</protein>
<dbReference type="Gene3D" id="3.20.20.100">
    <property type="entry name" value="NADP-dependent oxidoreductase domain"/>
    <property type="match status" value="1"/>
</dbReference>
<feature type="binding site" evidence="4">
    <location>
        <position position="163"/>
    </location>
    <ligand>
        <name>substrate</name>
    </ligand>
</feature>
<dbReference type="InterPro" id="IPR036812">
    <property type="entry name" value="NAD(P)_OxRdtase_dom_sf"/>
</dbReference>
<dbReference type="GO" id="GO:0016491">
    <property type="term" value="F:oxidoreductase activity"/>
    <property type="evidence" value="ECO:0007669"/>
    <property type="project" value="UniProtKB-KW"/>
</dbReference>
<proteinExistence type="inferred from homology"/>
<dbReference type="SUPFAM" id="SSF51430">
    <property type="entry name" value="NAD(P)-linked oxidoreductase"/>
    <property type="match status" value="1"/>
</dbReference>
<keyword evidence="8" id="KW-1185">Reference proteome</keyword>
<dbReference type="FunFam" id="3.20.20.100:FF:000015">
    <property type="entry name" value="Oxidoreductase, aldo/keto reductase family"/>
    <property type="match status" value="1"/>
</dbReference>
<dbReference type="OrthoDB" id="416253at2759"/>
<organism evidence="7 8">
    <name type="scientific">[Torrubiella] hemipterigena</name>
    <dbReference type="NCBI Taxonomy" id="1531966"/>
    <lineage>
        <taxon>Eukaryota</taxon>
        <taxon>Fungi</taxon>
        <taxon>Dikarya</taxon>
        <taxon>Ascomycota</taxon>
        <taxon>Pezizomycotina</taxon>
        <taxon>Sordariomycetes</taxon>
        <taxon>Hypocreomycetidae</taxon>
        <taxon>Hypocreales</taxon>
        <taxon>Clavicipitaceae</taxon>
        <taxon>Clavicipitaceae incertae sedis</taxon>
        <taxon>'Torrubiella' clade</taxon>
    </lineage>
</organism>
<feature type="active site" description="Proton donor" evidence="3">
    <location>
        <position position="96"/>
    </location>
</feature>
<reference evidence="7 8" key="1">
    <citation type="journal article" date="2015" name="Genome Announc.">
        <title>Draft Genome Sequence and Gene Annotation of the Entomopathogenic Fungus Verticillium hemipterigenum.</title>
        <authorList>
            <person name="Horn F."/>
            <person name="Habel A."/>
            <person name="Scharf D.H."/>
            <person name="Dworschak J."/>
            <person name="Brakhage A.A."/>
            <person name="Guthke R."/>
            <person name="Hertweck C."/>
            <person name="Linde J."/>
        </authorList>
    </citation>
    <scope>NUCLEOTIDE SEQUENCE [LARGE SCALE GENOMIC DNA]</scope>
</reference>
<name>A0A0A1TIA3_9HYPO</name>
<dbReference type="InterPro" id="IPR018170">
    <property type="entry name" value="Aldo/ket_reductase_CS"/>
</dbReference>
<evidence type="ECO:0000313" key="7">
    <source>
        <dbReference type="EMBL" id="CEJ89432.1"/>
    </source>
</evidence>
<evidence type="ECO:0000256" key="2">
    <source>
        <dbReference type="ARBA" id="ARBA00023002"/>
    </source>
</evidence>
<evidence type="ECO:0000313" key="8">
    <source>
        <dbReference type="Proteomes" id="UP000039046"/>
    </source>
</evidence>
<dbReference type="PIRSF" id="PIRSF000097">
    <property type="entry name" value="AKR"/>
    <property type="match status" value="1"/>
</dbReference>
<keyword evidence="2" id="KW-0560">Oxidoreductase</keyword>
<gene>
    <name evidence="7" type="ORF">VHEMI05275</name>
</gene>
<dbReference type="PRINTS" id="PR00069">
    <property type="entry name" value="ALDKETRDTASE"/>
</dbReference>
<dbReference type="Proteomes" id="UP000039046">
    <property type="component" value="Unassembled WGS sequence"/>
</dbReference>
<dbReference type="AlphaFoldDB" id="A0A0A1TIA3"/>
<dbReference type="STRING" id="1531966.A0A0A1TIA3"/>
<dbReference type="PROSITE" id="PS00063">
    <property type="entry name" value="ALDOKETO_REDUCTASE_3"/>
    <property type="match status" value="1"/>
</dbReference>
<sequence length="316" mass="35128">MADMPVVVSASPRISLPLDSRRPHIAWHPEHRLSVTTMPSSSKPRALTDAVSVASTGVSMPLLGFGVYQVPKPTCVDVCLAALAAGYRHIDSAQVYENEAEVGQAVSQASAKLGISRKDVFLTTKIMSHSDNGSQTMYESVANSVSKIGGRKKDAYVDLFLVHAPGTRQFREDAWKALEKLYEQGRAKTIGVSNFTVEDLEEMKEYATIWPPHVNQIELHPWCQERETVQYCENHHIILQAYSPLDQGNRKNDPAVVTIAEKHKKSPAQVLIRYSLQKGWIPLPKSVNLDRIKQNTDVYDFELASDDMAALDSLES</sequence>
<dbReference type="InterPro" id="IPR023210">
    <property type="entry name" value="NADP_OxRdtase_dom"/>
</dbReference>
<feature type="site" description="Lowers pKa of active site Tyr" evidence="5">
    <location>
        <position position="125"/>
    </location>
</feature>
<dbReference type="PROSITE" id="PS00798">
    <property type="entry name" value="ALDOKETO_REDUCTASE_1"/>
    <property type="match status" value="1"/>
</dbReference>
<dbReference type="Pfam" id="PF00248">
    <property type="entry name" value="Aldo_ket_red"/>
    <property type="match status" value="1"/>
</dbReference>
<evidence type="ECO:0000256" key="4">
    <source>
        <dbReference type="PIRSR" id="PIRSR000097-2"/>
    </source>
</evidence>
<dbReference type="HOGENOM" id="CLU_023205_0_1_1"/>
<dbReference type="PANTHER" id="PTHR43827">
    <property type="entry name" value="2,5-DIKETO-D-GLUCONIC ACID REDUCTASE"/>
    <property type="match status" value="1"/>
</dbReference>
<dbReference type="EMBL" id="CDHN01000002">
    <property type="protein sequence ID" value="CEJ89432.1"/>
    <property type="molecule type" value="Genomic_DNA"/>
</dbReference>
<feature type="domain" description="NADP-dependent oxidoreductase" evidence="6">
    <location>
        <begin position="69"/>
        <end position="314"/>
    </location>
</feature>
<evidence type="ECO:0000256" key="1">
    <source>
        <dbReference type="ARBA" id="ARBA00007905"/>
    </source>
</evidence>
<evidence type="ECO:0000259" key="6">
    <source>
        <dbReference type="Pfam" id="PF00248"/>
    </source>
</evidence>
<evidence type="ECO:0000256" key="3">
    <source>
        <dbReference type="PIRSR" id="PIRSR000097-1"/>
    </source>
</evidence>
<dbReference type="InterPro" id="IPR020471">
    <property type="entry name" value="AKR"/>
</dbReference>
<dbReference type="PROSITE" id="PS00062">
    <property type="entry name" value="ALDOKETO_REDUCTASE_2"/>
    <property type="match status" value="1"/>
</dbReference>
<accession>A0A0A1TIA3</accession>
<dbReference type="CDD" id="cd19071">
    <property type="entry name" value="AKR_AKR1-5-like"/>
    <property type="match status" value="1"/>
</dbReference>